<dbReference type="RefSeq" id="WP_380716934.1">
    <property type="nucleotide sequence ID" value="NZ_JBHSGI010000005.1"/>
</dbReference>
<comment type="caution">
    <text evidence="1">The sequence shown here is derived from an EMBL/GenBank/DDBJ whole genome shotgun (WGS) entry which is preliminary data.</text>
</comment>
<evidence type="ECO:0000313" key="2">
    <source>
        <dbReference type="Proteomes" id="UP001595973"/>
    </source>
</evidence>
<sequence length="369" mass="40903">MASGFSLKDQLFNRDKVRWLAGRFAALDGAEFEAAVMARLPELELKQRIDWIATCLAERLPAALPEAAPHLLAALPPPLDPDLRDDDFGDFIIAPLGEVVVALGLEAHPELSLDLIEALTQRFSMEYAIRPFLNRWPDLVLARMEGWARHPHYHVRRLVSEGTRPRLPWGMGIGLDLEAALPLLDALHGDASRFVTRSVANHLNDIAKKSPDLVVERLEGWRAEGRQSAKELDWMTAHALRGLVKAGHPGALAMLGYDAAAEMRCNVTLRRDAVRVGEALEFDCVVETAKRTPVLVDYVLYFAKPDGTQRAKVFKLKQGVIGTSSPLVMAKRHVMKGDATTFRLHPGPHRIAVQVNGRLRAEAGFELLP</sequence>
<keyword evidence="2" id="KW-1185">Reference proteome</keyword>
<evidence type="ECO:0008006" key="3">
    <source>
        <dbReference type="Google" id="ProtNLM"/>
    </source>
</evidence>
<accession>A0ABV9KGB4</accession>
<dbReference type="InterPro" id="IPR016024">
    <property type="entry name" value="ARM-type_fold"/>
</dbReference>
<reference evidence="2" key="1">
    <citation type="journal article" date="2019" name="Int. J. Syst. Evol. Microbiol.">
        <title>The Global Catalogue of Microorganisms (GCM) 10K type strain sequencing project: providing services to taxonomists for standard genome sequencing and annotation.</title>
        <authorList>
            <consortium name="The Broad Institute Genomics Platform"/>
            <consortium name="The Broad Institute Genome Sequencing Center for Infectious Disease"/>
            <person name="Wu L."/>
            <person name="Ma J."/>
        </authorList>
    </citation>
    <scope>NUCLEOTIDE SEQUENCE [LARGE SCALE GENOMIC DNA]</scope>
    <source>
        <strain evidence="2">CGMCC 4.7283</strain>
    </source>
</reference>
<organism evidence="1 2">
    <name type="scientific">Seohaeicola nanhaiensis</name>
    <dbReference type="NCBI Taxonomy" id="1387282"/>
    <lineage>
        <taxon>Bacteria</taxon>
        <taxon>Pseudomonadati</taxon>
        <taxon>Pseudomonadota</taxon>
        <taxon>Alphaproteobacteria</taxon>
        <taxon>Rhodobacterales</taxon>
        <taxon>Roseobacteraceae</taxon>
        <taxon>Seohaeicola</taxon>
    </lineage>
</organism>
<name>A0ABV9KGB4_9RHOB</name>
<protein>
    <recommendedName>
        <fullName evidence="3">DNA alkylation repair protein</fullName>
    </recommendedName>
</protein>
<proteinExistence type="predicted"/>
<dbReference type="EMBL" id="JBHSGI010000005">
    <property type="protein sequence ID" value="MFC4668611.1"/>
    <property type="molecule type" value="Genomic_DNA"/>
</dbReference>
<dbReference type="SUPFAM" id="SSF48371">
    <property type="entry name" value="ARM repeat"/>
    <property type="match status" value="1"/>
</dbReference>
<evidence type="ECO:0000313" key="1">
    <source>
        <dbReference type="EMBL" id="MFC4668611.1"/>
    </source>
</evidence>
<gene>
    <name evidence="1" type="ORF">ACFO5X_08610</name>
</gene>
<dbReference type="Gene3D" id="1.25.40.290">
    <property type="entry name" value="ARM repeat domains"/>
    <property type="match status" value="1"/>
</dbReference>
<dbReference type="Proteomes" id="UP001595973">
    <property type="component" value="Unassembled WGS sequence"/>
</dbReference>